<evidence type="ECO:0000313" key="1">
    <source>
        <dbReference type="EMBL" id="PYH84654.1"/>
    </source>
</evidence>
<sequence length="80" mass="9196">MDSQIIQNYQDALEEIKKLDAQRTNSEKENKAEQKCVRTVLVDATGEKKESLADFFEFCDKNSDARISFSGEILSHMHQN</sequence>
<dbReference type="RefSeq" id="XP_025494854.1">
    <property type="nucleotide sequence ID" value="XM_025639114.1"/>
</dbReference>
<evidence type="ECO:0000313" key="2">
    <source>
        <dbReference type="Proteomes" id="UP000248340"/>
    </source>
</evidence>
<reference evidence="1 2" key="1">
    <citation type="submission" date="2016-12" db="EMBL/GenBank/DDBJ databases">
        <title>The genomes of Aspergillus section Nigri reveals drivers in fungal speciation.</title>
        <authorList>
            <consortium name="DOE Joint Genome Institute"/>
            <person name="Vesth T.C."/>
            <person name="Nybo J."/>
            <person name="Theobald S."/>
            <person name="Brandl J."/>
            <person name="Frisvad J.C."/>
            <person name="Nielsen K.F."/>
            <person name="Lyhne E.K."/>
            <person name="Kogle M.E."/>
            <person name="Kuo A."/>
            <person name="Riley R."/>
            <person name="Clum A."/>
            <person name="Nolan M."/>
            <person name="Lipzen A."/>
            <person name="Salamov A."/>
            <person name="Henrissat B."/>
            <person name="Wiebenga A."/>
            <person name="De Vries R.P."/>
            <person name="Grigoriev I.V."/>
            <person name="Mortensen U.H."/>
            <person name="Andersen M.R."/>
            <person name="Baker S.E."/>
        </authorList>
    </citation>
    <scope>NUCLEOTIDE SEQUENCE [LARGE SCALE GENOMIC DNA]</scope>
    <source>
        <strain evidence="1 2">CBS 121591</strain>
    </source>
</reference>
<organism evidence="1 2">
    <name type="scientific">Aspergillus uvarum CBS 121591</name>
    <dbReference type="NCBI Taxonomy" id="1448315"/>
    <lineage>
        <taxon>Eukaryota</taxon>
        <taxon>Fungi</taxon>
        <taxon>Dikarya</taxon>
        <taxon>Ascomycota</taxon>
        <taxon>Pezizomycotina</taxon>
        <taxon>Eurotiomycetes</taxon>
        <taxon>Eurotiomycetidae</taxon>
        <taxon>Eurotiales</taxon>
        <taxon>Aspergillaceae</taxon>
        <taxon>Aspergillus</taxon>
        <taxon>Aspergillus subgen. Circumdati</taxon>
    </lineage>
</organism>
<keyword evidence="2" id="KW-1185">Reference proteome</keyword>
<dbReference type="VEuPathDB" id="FungiDB:BO82DRAFT_399484"/>
<dbReference type="Proteomes" id="UP000248340">
    <property type="component" value="Unassembled WGS sequence"/>
</dbReference>
<accession>A0A319CHE5</accession>
<gene>
    <name evidence="1" type="ORF">BO82DRAFT_399484</name>
</gene>
<protein>
    <submittedName>
        <fullName evidence="1">Uncharacterized protein</fullName>
    </submittedName>
</protein>
<name>A0A319CHE5_9EURO</name>
<proteinExistence type="predicted"/>
<dbReference type="EMBL" id="KZ821683">
    <property type="protein sequence ID" value="PYH84654.1"/>
    <property type="molecule type" value="Genomic_DNA"/>
</dbReference>
<dbReference type="AlphaFoldDB" id="A0A319CHE5"/>
<dbReference type="OrthoDB" id="4485932at2759"/>
<dbReference type="GeneID" id="37141856"/>